<feature type="compositionally biased region" description="Low complexity" evidence="7">
    <location>
        <begin position="516"/>
        <end position="532"/>
    </location>
</feature>
<organism evidence="12 13">
    <name type="scientific">Saccoglossus kowalevskii</name>
    <name type="common">Acorn worm</name>
    <dbReference type="NCBI Taxonomy" id="10224"/>
    <lineage>
        <taxon>Eukaryota</taxon>
        <taxon>Metazoa</taxon>
        <taxon>Hemichordata</taxon>
        <taxon>Enteropneusta</taxon>
        <taxon>Harrimaniidae</taxon>
        <taxon>Saccoglossus</taxon>
    </lineage>
</organism>
<feature type="compositionally biased region" description="Polar residues" evidence="7">
    <location>
        <begin position="637"/>
        <end position="667"/>
    </location>
</feature>
<reference evidence="13" key="1">
    <citation type="submission" date="2025-08" db="UniProtKB">
        <authorList>
            <consortium name="RefSeq"/>
        </authorList>
    </citation>
    <scope>IDENTIFICATION</scope>
    <source>
        <tissue evidence="13">Testes</tissue>
    </source>
</reference>
<feature type="domain" description="Synaptonemal complex protein 2 armadillo-repeat-like" evidence="10">
    <location>
        <begin position="9"/>
        <end position="183"/>
    </location>
</feature>
<evidence type="ECO:0000256" key="3">
    <source>
        <dbReference type="ARBA" id="ARBA00007960"/>
    </source>
</evidence>
<evidence type="ECO:0000256" key="4">
    <source>
        <dbReference type="ARBA" id="ARBA00022454"/>
    </source>
</evidence>
<feature type="transmembrane region" description="Helical" evidence="8">
    <location>
        <begin position="1857"/>
        <end position="1875"/>
    </location>
</feature>
<dbReference type="PANTHER" id="PTHR15607">
    <property type="entry name" value="SYNAPTONEMAL COMPLEX PROTEIN-RELATED"/>
    <property type="match status" value="1"/>
</dbReference>
<dbReference type="GeneID" id="102802393"/>
<feature type="compositionally biased region" description="Basic residues" evidence="7">
    <location>
        <begin position="1082"/>
        <end position="1093"/>
    </location>
</feature>
<dbReference type="InterPro" id="IPR041322">
    <property type="entry name" value="SYCP2_ARLD"/>
</dbReference>
<feature type="compositionally biased region" description="Polar residues" evidence="7">
    <location>
        <begin position="1241"/>
        <end position="1261"/>
    </location>
</feature>
<feature type="compositionally biased region" description="Acidic residues" evidence="7">
    <location>
        <begin position="1192"/>
        <end position="1203"/>
    </location>
</feature>
<feature type="compositionally biased region" description="Polar residues" evidence="7">
    <location>
        <begin position="1269"/>
        <end position="1278"/>
    </location>
</feature>
<feature type="compositionally biased region" description="Polar residues" evidence="7">
    <location>
        <begin position="1369"/>
        <end position="1389"/>
    </location>
</feature>
<keyword evidence="8" id="KW-0812">Transmembrane</keyword>
<keyword evidence="5" id="KW-0539">Nucleus</keyword>
<gene>
    <name evidence="13" type="primary">LOC102802393</name>
</gene>
<feature type="compositionally biased region" description="Basic residues" evidence="7">
    <location>
        <begin position="1327"/>
        <end position="1344"/>
    </location>
</feature>
<keyword evidence="12" id="KW-1185">Reference proteome</keyword>
<feature type="compositionally biased region" description="Basic residues" evidence="7">
    <location>
        <begin position="967"/>
        <end position="985"/>
    </location>
</feature>
<feature type="region of interest" description="Disordered" evidence="7">
    <location>
        <begin position="686"/>
        <end position="1093"/>
    </location>
</feature>
<keyword evidence="6" id="KW-0175">Coiled coil</keyword>
<evidence type="ECO:0000259" key="10">
    <source>
        <dbReference type="Pfam" id="PF18581"/>
    </source>
</evidence>
<evidence type="ECO:0000259" key="11">
    <source>
        <dbReference type="Pfam" id="PF18584"/>
    </source>
</evidence>
<accession>A0ABM0MHT8</accession>
<feature type="coiled-coil region" evidence="6">
    <location>
        <begin position="1809"/>
        <end position="1836"/>
    </location>
</feature>
<keyword evidence="8" id="KW-1133">Transmembrane helix</keyword>
<feature type="compositionally biased region" description="Polar residues" evidence="7">
    <location>
        <begin position="1396"/>
        <end position="1414"/>
    </location>
</feature>
<evidence type="ECO:0000256" key="8">
    <source>
        <dbReference type="SAM" id="Phobius"/>
    </source>
</evidence>
<feature type="region of interest" description="Disordered" evidence="7">
    <location>
        <begin position="1578"/>
        <end position="1600"/>
    </location>
</feature>
<dbReference type="RefSeq" id="XP_006819579.1">
    <property type="nucleotide sequence ID" value="XM_006819516.1"/>
</dbReference>
<feature type="region of interest" description="Disordered" evidence="7">
    <location>
        <begin position="403"/>
        <end position="566"/>
    </location>
</feature>
<dbReference type="Pfam" id="PF18584">
    <property type="entry name" value="SYCP2_SLD"/>
    <property type="match status" value="1"/>
</dbReference>
<dbReference type="Pfam" id="PF18581">
    <property type="entry name" value="SYCP2_ARLD"/>
    <property type="match status" value="1"/>
</dbReference>
<feature type="region of interest" description="Disordered" evidence="7">
    <location>
        <begin position="1156"/>
        <end position="1420"/>
    </location>
</feature>
<dbReference type="SUPFAM" id="SSF48371">
    <property type="entry name" value="ARM repeat"/>
    <property type="match status" value="1"/>
</dbReference>
<feature type="compositionally biased region" description="Polar residues" evidence="7">
    <location>
        <begin position="876"/>
        <end position="886"/>
    </location>
</feature>
<feature type="compositionally biased region" description="Polar residues" evidence="7">
    <location>
        <begin position="537"/>
        <end position="566"/>
    </location>
</feature>
<feature type="region of interest" description="Disordered" evidence="7">
    <location>
        <begin position="634"/>
        <end position="672"/>
    </location>
</feature>
<evidence type="ECO:0000313" key="12">
    <source>
        <dbReference type="Proteomes" id="UP000694865"/>
    </source>
</evidence>
<dbReference type="Proteomes" id="UP000694865">
    <property type="component" value="Unplaced"/>
</dbReference>
<comment type="similarity">
    <text evidence="3">Belongs to the SYCP2 family.</text>
</comment>
<evidence type="ECO:0000259" key="9">
    <source>
        <dbReference type="Pfam" id="PF04803"/>
    </source>
</evidence>
<dbReference type="InterPro" id="IPR024835">
    <property type="entry name" value="SYCP2-like"/>
</dbReference>
<feature type="compositionally biased region" description="Basic residues" evidence="7">
    <location>
        <begin position="1010"/>
        <end position="1030"/>
    </location>
</feature>
<dbReference type="InterPro" id="IPR040560">
    <property type="entry name" value="SYCP2_SLD"/>
</dbReference>
<feature type="compositionally biased region" description="Basic residues" evidence="7">
    <location>
        <begin position="1156"/>
        <end position="1165"/>
    </location>
</feature>
<evidence type="ECO:0000256" key="6">
    <source>
        <dbReference type="SAM" id="Coils"/>
    </source>
</evidence>
<comment type="subcellular location">
    <subcellularLocation>
        <location evidence="2">Chromosome</location>
    </subcellularLocation>
    <subcellularLocation>
        <location evidence="1">Nucleus</location>
    </subcellularLocation>
</comment>
<feature type="compositionally biased region" description="Polar residues" evidence="7">
    <location>
        <begin position="833"/>
        <end position="843"/>
    </location>
</feature>
<feature type="compositionally biased region" description="Basic residues" evidence="7">
    <location>
        <begin position="801"/>
        <end position="815"/>
    </location>
</feature>
<dbReference type="PANTHER" id="PTHR15607:SF18">
    <property type="entry name" value="SYNAPTONEMAL COMPLEX PROTEIN 2-LIKE ISOFORM X1"/>
    <property type="match status" value="1"/>
</dbReference>
<feature type="region of interest" description="Disordered" evidence="7">
    <location>
        <begin position="1617"/>
        <end position="1636"/>
    </location>
</feature>
<feature type="domain" description="Synaptonemal complex protein 2 Spt16M-like" evidence="11">
    <location>
        <begin position="276"/>
        <end position="372"/>
    </location>
</feature>
<protein>
    <submittedName>
        <fullName evidence="13">Dentin sialophosphoprotein-like</fullName>
    </submittedName>
</protein>
<evidence type="ECO:0000256" key="5">
    <source>
        <dbReference type="ARBA" id="ARBA00023242"/>
    </source>
</evidence>
<feature type="compositionally biased region" description="Polar residues" evidence="7">
    <location>
        <begin position="1306"/>
        <end position="1326"/>
    </location>
</feature>
<feature type="compositionally biased region" description="Basic and acidic residues" evidence="7">
    <location>
        <begin position="702"/>
        <end position="718"/>
    </location>
</feature>
<feature type="domain" description="XLR/SYCP3/FAM9" evidence="9">
    <location>
        <begin position="1700"/>
        <end position="1829"/>
    </location>
</feature>
<feature type="compositionally biased region" description="Basic and acidic residues" evidence="7">
    <location>
        <begin position="1037"/>
        <end position="1050"/>
    </location>
</feature>
<keyword evidence="8" id="KW-0472">Membrane</keyword>
<evidence type="ECO:0000313" key="13">
    <source>
        <dbReference type="RefSeq" id="XP_006819579.1"/>
    </source>
</evidence>
<dbReference type="InterPro" id="IPR016024">
    <property type="entry name" value="ARM-type_fold"/>
</dbReference>
<sequence length="1876" mass="211920">MKSGPEFQLENLIMSKSTGVKYFNALEQFVDQDVQTPQRCNKSICDKVKTHIRQALDVGSYQRLTLLLDVISYFARFENYDDGLPVLLDADIDRLLVKIFQEANSKLIQTDDNETILEPIRLMQKLFDTINDISDNSMKGKAIMVSTFSELLLELAVNTNKCFHIRMEAFKILNPLFEGIGNEARTILREKSDVKNLIQRLGRLIYTAGDFDMQIAIIEALSRMTLKSDRSQLSKEWFIRPSHIADFNSIRDQQFETDCRHFLNRLNSSMGDKQRVFSLPCLSASLGDVQMQKPIDENLHEFWTDFNSPGDLWETIAVGESDFEEYSVGDSVDCSELMITLKKDANELFTFLPNTHSRVLRLAFPKQYPLIKIATICFGLQKLHTTSKRHKVSVASNNLAVHKADSSGDVSDPTYPQSPKRQSLPVNSLSDSEQHSSAQLSGSRKPKVSIGREIMITPSSNSAAKLKMSKTDQSGNAGHTKSYRVSVPDSELSVAKTPDAAKPRPSGRVKTPLQLVATDTSDATSDISSVVSKQREQQIPVTVSTRNGSPSELSVTSTTDSFRQPTSLPTQAVLQNPNDTENIEVVPDSQPVLETQPTNSQERNQRRFSLRVTLDKLDCTNNQYLLPKRVDKGETPTVKSSLRNKTVCHSPSLSTVTEEGTLTSSAPMSPAAEPMQTIEEELDANDNQMDSQEDSLFTQNSYEKEDKLKNTTEKRATDGKPTSSKHLLRGKKEPLNKQSALGKKNMTLKMKPQSNSTPKPDIDLSMYNFEDYQPSKNKSSPYDFDSEDEFKEETKPTLRGAKSKQKQVQQRKNRKQKMDESASQNFVPKRSTRLSSSQESNPDSDIGRSIIKKGQKTKETAGVNEKNQKMKASFKGKQSTSQSPQFSAFDFHDDEAATLSQDSNTGLEKEKINKSMSASLRNKSSTKRQQETEESENEDENSRKKKVLKKKQEKEDEDSDVEEKTSRKVAGRNKAMKGRRPTRGTRGKENQDSSQEEVSDIQDVLPTRGKTARKKPLTKKAPKAAQRRKKTTDFSSQDEHSDIEIAREVPSKMPTSILKKGFNESTDLDVSDDFYGTSSKKLPMRQTRKHKAINYKEQDESFDETDRIVTINSSKKDGGKKMKGKRTLYTERELEFDDTRSESAISELSWLASNKKPKHEVHHTYAKTNQKSRNYSFDWNLPKLQNSADPDQKEEEEEEEEEWNFLKYPSTSKKNKRKSRISSKDVEEEEGPSYFNIDNICENTSELNSKKSVTPGSGTSARSKKSTQKHLSVSTSKMNNKRSRMSSSEDVEENERPSYFNIDNICENTSELNSTKSVTPGSGTSARSKKATQKHLSTSKKNNKKSPISSSEDVEENERPSYFNIDNICENTSELNSKKSVTPGSGTSARSKKSTQKCPTTSRRGKNKSNLSSTDEAEDEKAPFFFSIDNICDDTSELPVESKKSFSTSKSKKTVEKKYQKSTSLDTPVLGVNRSMEKTPRLKSRKYSPLDVHVMVTPITPKGSEHQQSMDLDENEEDNDLEQISLTTLGDDLNQINDIDLSRNNDDDADVISSVESVTPTTMSYKTPLPRNIIKSHRKDSATIQTEEYPKSGPSFRPGSTAIKELKRKYANLLNKEVEDVDEEDEDDMSEDDGNEELQQNVHIRPRKLFRLNSLTPAHTIREESVETGSSDISDTGVSSIELGVCNMLKDFGSELQGVMQKKTSHIEQIVNKTLSATKRQMSGLCTGLNESRQQLFHEFSDVILNEMVELEGLVDTLNETDEQFLELFKKQHEKLQSHRRSVEVRLNRTENIYGQFRVALTKLEEMQKKNLIKMKTSLKAEIAQLQKKVLKDMQEKEVMNMKRALKLLSYKTNICGLKDTLCIMLFLLIFIAFIT</sequence>
<feature type="compositionally biased region" description="Polar residues" evidence="7">
    <location>
        <begin position="914"/>
        <end position="923"/>
    </location>
</feature>
<feature type="compositionally biased region" description="Acidic residues" evidence="7">
    <location>
        <begin position="1619"/>
        <end position="1636"/>
    </location>
</feature>
<keyword evidence="4" id="KW-0158">Chromosome</keyword>
<feature type="region of interest" description="Disordered" evidence="7">
    <location>
        <begin position="1437"/>
        <end position="1489"/>
    </location>
</feature>
<feature type="compositionally biased region" description="Polar residues" evidence="7">
    <location>
        <begin position="686"/>
        <end position="701"/>
    </location>
</feature>
<dbReference type="Pfam" id="PF04803">
    <property type="entry name" value="Cor1"/>
    <property type="match status" value="1"/>
</dbReference>
<dbReference type="InterPro" id="IPR006888">
    <property type="entry name" value="XLR/SYCP3/FAM9_dom"/>
</dbReference>
<name>A0ABM0MHT8_SACKO</name>
<feature type="compositionally biased region" description="Polar residues" evidence="7">
    <location>
        <begin position="1166"/>
        <end position="1189"/>
    </location>
</feature>
<proteinExistence type="inferred from homology"/>
<feature type="compositionally biased region" description="Polar residues" evidence="7">
    <location>
        <begin position="414"/>
        <end position="442"/>
    </location>
</feature>
<evidence type="ECO:0000256" key="2">
    <source>
        <dbReference type="ARBA" id="ARBA00004286"/>
    </source>
</evidence>
<evidence type="ECO:0000256" key="1">
    <source>
        <dbReference type="ARBA" id="ARBA00004123"/>
    </source>
</evidence>
<evidence type="ECO:0000256" key="7">
    <source>
        <dbReference type="SAM" id="MobiDB-lite"/>
    </source>
</evidence>